<protein>
    <submittedName>
        <fullName evidence="9">Putative outer membrane starch-binding protein</fullName>
    </submittedName>
</protein>
<dbReference type="AlphaFoldDB" id="A0A316DLL1"/>
<dbReference type="InterPro" id="IPR011990">
    <property type="entry name" value="TPR-like_helical_dom_sf"/>
</dbReference>
<dbReference type="SUPFAM" id="SSF48452">
    <property type="entry name" value="TPR-like"/>
    <property type="match status" value="1"/>
</dbReference>
<evidence type="ECO:0000313" key="10">
    <source>
        <dbReference type="Proteomes" id="UP000245489"/>
    </source>
</evidence>
<comment type="similarity">
    <text evidence="2">Belongs to the SusD family.</text>
</comment>
<dbReference type="CDD" id="cd08977">
    <property type="entry name" value="SusD"/>
    <property type="match status" value="1"/>
</dbReference>
<evidence type="ECO:0000256" key="1">
    <source>
        <dbReference type="ARBA" id="ARBA00004442"/>
    </source>
</evidence>
<name>A0A316DLL1_9BACT</name>
<keyword evidence="4" id="KW-0472">Membrane</keyword>
<organism evidence="9 10">
    <name type="scientific">Arcicella aurantiaca</name>
    <dbReference type="NCBI Taxonomy" id="591202"/>
    <lineage>
        <taxon>Bacteria</taxon>
        <taxon>Pseudomonadati</taxon>
        <taxon>Bacteroidota</taxon>
        <taxon>Cytophagia</taxon>
        <taxon>Cytophagales</taxon>
        <taxon>Flectobacillaceae</taxon>
        <taxon>Arcicella</taxon>
    </lineage>
</organism>
<gene>
    <name evidence="9" type="ORF">LV89_04146</name>
</gene>
<proteinExistence type="inferred from homology"/>
<keyword evidence="10" id="KW-1185">Reference proteome</keyword>
<evidence type="ECO:0000256" key="6">
    <source>
        <dbReference type="SAM" id="SignalP"/>
    </source>
</evidence>
<keyword evidence="3 6" id="KW-0732">Signal</keyword>
<evidence type="ECO:0000259" key="7">
    <source>
        <dbReference type="Pfam" id="PF07980"/>
    </source>
</evidence>
<keyword evidence="5" id="KW-0998">Cell outer membrane</keyword>
<dbReference type="GO" id="GO:0009279">
    <property type="term" value="C:cell outer membrane"/>
    <property type="evidence" value="ECO:0007669"/>
    <property type="project" value="UniProtKB-SubCell"/>
</dbReference>
<evidence type="ECO:0000256" key="5">
    <source>
        <dbReference type="ARBA" id="ARBA00023237"/>
    </source>
</evidence>
<evidence type="ECO:0000256" key="3">
    <source>
        <dbReference type="ARBA" id="ARBA00022729"/>
    </source>
</evidence>
<dbReference type="RefSeq" id="WP_109744811.1">
    <property type="nucleotide sequence ID" value="NZ_QGGO01000031.1"/>
</dbReference>
<dbReference type="Gene3D" id="1.25.40.390">
    <property type="match status" value="1"/>
</dbReference>
<dbReference type="InterPro" id="IPR033985">
    <property type="entry name" value="SusD-like_N"/>
</dbReference>
<feature type="signal peptide" evidence="6">
    <location>
        <begin position="1"/>
        <end position="22"/>
    </location>
</feature>
<evidence type="ECO:0000256" key="2">
    <source>
        <dbReference type="ARBA" id="ARBA00006275"/>
    </source>
</evidence>
<dbReference type="Pfam" id="PF07980">
    <property type="entry name" value="SusD_RagB"/>
    <property type="match status" value="1"/>
</dbReference>
<evidence type="ECO:0000259" key="8">
    <source>
        <dbReference type="Pfam" id="PF14322"/>
    </source>
</evidence>
<dbReference type="Proteomes" id="UP000245489">
    <property type="component" value="Unassembled WGS sequence"/>
</dbReference>
<feature type="chain" id="PRO_5016245190" evidence="6">
    <location>
        <begin position="23"/>
        <end position="504"/>
    </location>
</feature>
<sequence>MLKKLLHISVCLLLLIIPTSCDNWLDLQPQDGITKDKFWKTKEQVQAGMSGIYASMLAPSSNSITAVSSLGGNSLIISLFLWGELRADMLTTTFATRAEDLDIMNVNVLASNGITNWRTVYQIINYCNTVIDFAPAVLENDKTFTQESLNSYVAEAKTIRALMYFYLARTFGDVPLKLKATSTDEEIQQIPKNTQAEVLDQIVKDLNEAEPNAPLTYGNTASDKGRITRYTVNALQADVYLWMEKYAEVLTACDKITKSGKFGLIEGSRFFNAVFVQGNSNESIFELQFDRQRLNEFYPLFANPRRFSANAYVMDYVYTQDFTDDTKKDLRGPEASVRATDGMIWKYSGINATQVRAIEDYTAHWMVYRYADILLMKAEALALLNRGAEALGVVKTIRNRANALELTNENPDPSDSEAVADFILSERAREFAFEGKRWYDVLRHSKRNKYKRMDIMLEMVARAAPPDRQQSAIAKYKDFNSHYLPIYQYELQTDKNLIQNPFYK</sequence>
<accession>A0A316DLL1</accession>
<dbReference type="InterPro" id="IPR012944">
    <property type="entry name" value="SusD_RagB_dom"/>
</dbReference>
<comment type="subcellular location">
    <subcellularLocation>
        <location evidence="1">Cell outer membrane</location>
    </subcellularLocation>
</comment>
<comment type="caution">
    <text evidence="9">The sequence shown here is derived from an EMBL/GenBank/DDBJ whole genome shotgun (WGS) entry which is preliminary data.</text>
</comment>
<dbReference type="EMBL" id="QGGO01000031">
    <property type="protein sequence ID" value="PWK18119.1"/>
    <property type="molecule type" value="Genomic_DNA"/>
</dbReference>
<feature type="domain" description="SusD-like N-terminal" evidence="8">
    <location>
        <begin position="24"/>
        <end position="241"/>
    </location>
</feature>
<dbReference type="OrthoDB" id="621570at2"/>
<feature type="domain" description="RagB/SusD" evidence="7">
    <location>
        <begin position="316"/>
        <end position="503"/>
    </location>
</feature>
<evidence type="ECO:0000256" key="4">
    <source>
        <dbReference type="ARBA" id="ARBA00023136"/>
    </source>
</evidence>
<reference evidence="9 10" key="1">
    <citation type="submission" date="2018-05" db="EMBL/GenBank/DDBJ databases">
        <title>Genomic Encyclopedia of Archaeal and Bacterial Type Strains, Phase II (KMG-II): from individual species to whole genera.</title>
        <authorList>
            <person name="Goeker M."/>
        </authorList>
    </citation>
    <scope>NUCLEOTIDE SEQUENCE [LARGE SCALE GENOMIC DNA]</scope>
    <source>
        <strain evidence="9 10">DSM 22214</strain>
    </source>
</reference>
<dbReference type="Pfam" id="PF14322">
    <property type="entry name" value="SusD-like_3"/>
    <property type="match status" value="1"/>
</dbReference>
<evidence type="ECO:0000313" key="9">
    <source>
        <dbReference type="EMBL" id="PWK18119.1"/>
    </source>
</evidence>